<dbReference type="Gene3D" id="3.40.140.10">
    <property type="entry name" value="Cytidine Deaminase, domain 2"/>
    <property type="match status" value="1"/>
</dbReference>
<dbReference type="PANTHER" id="PTHR10540:SF6">
    <property type="entry name" value="EUKARYOTIC TRANSLATION INITIATION FACTOR 3 SUBUNIT F"/>
    <property type="match status" value="1"/>
</dbReference>
<evidence type="ECO:0000313" key="3">
    <source>
        <dbReference type="EMBL" id="KAJ3424667.1"/>
    </source>
</evidence>
<organism evidence="3 4">
    <name type="scientific">Anaeramoeba flamelloides</name>
    <dbReference type="NCBI Taxonomy" id="1746091"/>
    <lineage>
        <taxon>Eukaryota</taxon>
        <taxon>Metamonada</taxon>
        <taxon>Anaeramoebidae</taxon>
        <taxon>Anaeramoeba</taxon>
    </lineage>
</organism>
<name>A0AAV7Y9X0_9EUKA</name>
<evidence type="ECO:0000256" key="1">
    <source>
        <dbReference type="SAM" id="MobiDB-lite"/>
    </source>
</evidence>
<accession>A0AAV7Y9X0</accession>
<dbReference type="PANTHER" id="PTHR10540">
    <property type="entry name" value="EUKARYOTIC TRANSLATION INITIATION FACTOR 3 SUBUNIT F-RELATED"/>
    <property type="match status" value="1"/>
</dbReference>
<gene>
    <name evidence="3" type="ORF">M0812_29390</name>
</gene>
<feature type="domain" description="JAB1/MPN/MOV34 metalloenzyme" evidence="2">
    <location>
        <begin position="9"/>
        <end position="134"/>
    </location>
</feature>
<feature type="region of interest" description="Disordered" evidence="1">
    <location>
        <begin position="71"/>
        <end position="95"/>
    </location>
</feature>
<comment type="caution">
    <text evidence="3">The sequence shown here is derived from an EMBL/GenBank/DDBJ whole genome shotgun (WGS) entry which is preliminary data.</text>
</comment>
<dbReference type="InterPro" id="IPR000555">
    <property type="entry name" value="JAMM/MPN+_dom"/>
</dbReference>
<evidence type="ECO:0000259" key="2">
    <source>
        <dbReference type="Pfam" id="PF01398"/>
    </source>
</evidence>
<dbReference type="GO" id="GO:0071541">
    <property type="term" value="C:eukaryotic translation initiation factor 3 complex, eIF3m"/>
    <property type="evidence" value="ECO:0007669"/>
    <property type="project" value="TreeGrafter"/>
</dbReference>
<dbReference type="EMBL" id="JANTQA010000072">
    <property type="protein sequence ID" value="KAJ3424667.1"/>
    <property type="molecule type" value="Genomic_DNA"/>
</dbReference>
<protein>
    <submittedName>
        <fullName evidence="3">Cop9 signalosome complex subunit</fullName>
    </submittedName>
</protein>
<dbReference type="Pfam" id="PF01398">
    <property type="entry name" value="JAB"/>
    <property type="match status" value="1"/>
</dbReference>
<reference evidence="3" key="1">
    <citation type="submission" date="2022-08" db="EMBL/GenBank/DDBJ databases">
        <title>Novel sulphate-reducing endosymbionts in the free-living metamonad Anaeramoeba.</title>
        <authorList>
            <person name="Jerlstrom-Hultqvist J."/>
            <person name="Cepicka I."/>
            <person name="Gallot-Lavallee L."/>
            <person name="Salas-Leiva D."/>
            <person name="Curtis B.A."/>
            <person name="Zahonova K."/>
            <person name="Pipaliya S."/>
            <person name="Dacks J."/>
            <person name="Roger A.J."/>
        </authorList>
    </citation>
    <scope>NUCLEOTIDE SEQUENCE</scope>
    <source>
        <strain evidence="3">Busselton2</strain>
    </source>
</reference>
<sequence>MSLLALKEYKTVVIHPSAIFGILEHHTRRTEKYVLGALLGVIKKMNVNGKRCEVFEINSTVPIPFAKNKPKKTITKQNDKKEEESYEDEKDVKDEEEDTLDLEFLSKLGKIMPHNNKDDILGWYATGDKPHFIREFVTRKVTNNQKPIHLLARLDLQSVNEKVKLEAYLAQPIIIERKLYSCSWKRLELQHSAKPYESKCLMELRFDHSNDKLTDSTQISIYLLEELLKMIAILKNRINKISSGETIIDQRNISYVVTLKETLKELFQNEDIFLNRNKGIKSFSSEFRDILMIKHLLDQTKNQIEISNNIERM</sequence>
<proteinExistence type="predicted"/>
<dbReference type="Proteomes" id="UP001146793">
    <property type="component" value="Unassembled WGS sequence"/>
</dbReference>
<dbReference type="GO" id="GO:0008237">
    <property type="term" value="F:metallopeptidase activity"/>
    <property type="evidence" value="ECO:0007669"/>
    <property type="project" value="InterPro"/>
</dbReference>
<dbReference type="GO" id="GO:0031369">
    <property type="term" value="F:translation initiation factor binding"/>
    <property type="evidence" value="ECO:0007669"/>
    <property type="project" value="TreeGrafter"/>
</dbReference>
<feature type="compositionally biased region" description="Acidic residues" evidence="1">
    <location>
        <begin position="84"/>
        <end position="95"/>
    </location>
</feature>
<dbReference type="GO" id="GO:0003743">
    <property type="term" value="F:translation initiation factor activity"/>
    <property type="evidence" value="ECO:0007669"/>
    <property type="project" value="TreeGrafter"/>
</dbReference>
<dbReference type="AlphaFoldDB" id="A0AAV7Y9X0"/>
<evidence type="ECO:0000313" key="4">
    <source>
        <dbReference type="Proteomes" id="UP001146793"/>
    </source>
</evidence>